<keyword evidence="5" id="KW-1185">Reference proteome</keyword>
<dbReference type="EMBL" id="SHKL01000001">
    <property type="protein sequence ID" value="RZT85156.1"/>
    <property type="molecule type" value="Genomic_DNA"/>
</dbReference>
<sequence length="245" mass="25062">MSAMSSAPPPPSTAADPVEVRPGRSPHPSAGRRRPLAVAVVALLALLALSGCTRVNAGLAVQPDDTVNGDIVIATPDGAPGGKGPQLTIPPELADDVELTPYDEDGYIGSTVRFSGLTFEQLSRLSSIGGVAGGRADLQMRRVGGRIAVQGRADLTTVAVDRADFQLKISFPGEVVETNGEADGGTVSWQFTPGEVGQITASVASTDPNAPSTLGWTLFLGLLVAVAGGAAVVLARRNRNPPVHS</sequence>
<comment type="caution">
    <text evidence="4">The sequence shown here is derived from an EMBL/GenBank/DDBJ whole genome shotgun (WGS) entry which is preliminary data.</text>
</comment>
<feature type="transmembrane region" description="Helical" evidence="2">
    <location>
        <begin position="214"/>
        <end position="235"/>
    </location>
</feature>
<accession>A0A4Q7UTW5</accession>
<keyword evidence="2" id="KW-0472">Membrane</keyword>
<gene>
    <name evidence="4" type="ORF">EV383_2020</name>
</gene>
<keyword evidence="2" id="KW-0812">Transmembrane</keyword>
<dbReference type="Proteomes" id="UP000291591">
    <property type="component" value="Unassembled WGS sequence"/>
</dbReference>
<evidence type="ECO:0000313" key="4">
    <source>
        <dbReference type="EMBL" id="RZT85156.1"/>
    </source>
</evidence>
<proteinExistence type="predicted"/>
<evidence type="ECO:0000313" key="5">
    <source>
        <dbReference type="Proteomes" id="UP000291591"/>
    </source>
</evidence>
<dbReference type="InterPro" id="IPR053807">
    <property type="entry name" value="LppM"/>
</dbReference>
<name>A0A4Q7UTW5_PSEST</name>
<feature type="domain" description="LppM" evidence="3">
    <location>
        <begin position="54"/>
        <end position="204"/>
    </location>
</feature>
<dbReference type="AlphaFoldDB" id="A0A4Q7UTW5"/>
<protein>
    <submittedName>
        <fullName evidence="4">Uncharacterized protein DUF3153</fullName>
    </submittedName>
</protein>
<reference evidence="4 5" key="1">
    <citation type="submission" date="2019-02" db="EMBL/GenBank/DDBJ databases">
        <title>Sequencing the genomes of 1000 actinobacteria strains.</title>
        <authorList>
            <person name="Klenk H.-P."/>
        </authorList>
    </citation>
    <scope>NUCLEOTIDE SEQUENCE [LARGE SCALE GENOMIC DNA]</scope>
    <source>
        <strain evidence="4 5">DSM 45779</strain>
    </source>
</reference>
<evidence type="ECO:0000256" key="2">
    <source>
        <dbReference type="SAM" id="Phobius"/>
    </source>
</evidence>
<evidence type="ECO:0000256" key="1">
    <source>
        <dbReference type="SAM" id="MobiDB-lite"/>
    </source>
</evidence>
<dbReference type="RefSeq" id="WP_242622999.1">
    <property type="nucleotide sequence ID" value="NZ_SHKL01000001.1"/>
</dbReference>
<keyword evidence="2" id="KW-1133">Transmembrane helix</keyword>
<feature type="region of interest" description="Disordered" evidence="1">
    <location>
        <begin position="1"/>
        <end position="32"/>
    </location>
</feature>
<dbReference type="Pfam" id="PF21946">
    <property type="entry name" value="LppM"/>
    <property type="match status" value="1"/>
</dbReference>
<evidence type="ECO:0000259" key="3">
    <source>
        <dbReference type="Pfam" id="PF21946"/>
    </source>
</evidence>
<organism evidence="4 5">
    <name type="scientific">Pseudonocardia sediminis</name>
    <dbReference type="NCBI Taxonomy" id="1397368"/>
    <lineage>
        <taxon>Bacteria</taxon>
        <taxon>Bacillati</taxon>
        <taxon>Actinomycetota</taxon>
        <taxon>Actinomycetes</taxon>
        <taxon>Pseudonocardiales</taxon>
        <taxon>Pseudonocardiaceae</taxon>
        <taxon>Pseudonocardia</taxon>
    </lineage>
</organism>